<feature type="compositionally biased region" description="Polar residues" evidence="9">
    <location>
        <begin position="159"/>
        <end position="178"/>
    </location>
</feature>
<evidence type="ECO:0000256" key="3">
    <source>
        <dbReference type="ARBA" id="ARBA00018363"/>
    </source>
</evidence>
<dbReference type="eggNOG" id="ENOG502SCF7">
    <property type="taxonomic scope" value="Eukaryota"/>
</dbReference>
<evidence type="ECO:0000256" key="4">
    <source>
        <dbReference type="ARBA" id="ARBA00022705"/>
    </source>
</evidence>
<dbReference type="GO" id="GO:0031261">
    <property type="term" value="C:DNA replication preinitiation complex"/>
    <property type="evidence" value="ECO:0007669"/>
    <property type="project" value="TreeGrafter"/>
</dbReference>
<dbReference type="PANTHER" id="PTHR28124">
    <property type="entry name" value="DNA REPLICATION REGULATOR SLD2"/>
    <property type="match status" value="1"/>
</dbReference>
<keyword evidence="4 8" id="KW-0235">DNA replication</keyword>
<dbReference type="GO" id="GO:1902977">
    <property type="term" value="P:mitotic DNA replication preinitiation complex assembly"/>
    <property type="evidence" value="ECO:0007669"/>
    <property type="project" value="TreeGrafter"/>
</dbReference>
<feature type="compositionally biased region" description="Basic residues" evidence="9">
    <location>
        <begin position="351"/>
        <end position="373"/>
    </location>
</feature>
<comment type="function">
    <text evidence="7 8">Has a role in the initiation of DNA replication. Required at S-phase checkpoint.</text>
</comment>
<feature type="region of interest" description="Disordered" evidence="9">
    <location>
        <begin position="468"/>
        <end position="488"/>
    </location>
</feature>
<comment type="similarity">
    <text evidence="2 8">Belongs to the SLD2 family.</text>
</comment>
<organism evidence="10 11">
    <name type="scientific">Phaeoacremonium minimum (strain UCR-PA7)</name>
    <name type="common">Esca disease fungus</name>
    <name type="synonym">Togninia minima</name>
    <dbReference type="NCBI Taxonomy" id="1286976"/>
    <lineage>
        <taxon>Eukaryota</taxon>
        <taxon>Fungi</taxon>
        <taxon>Dikarya</taxon>
        <taxon>Ascomycota</taxon>
        <taxon>Pezizomycotina</taxon>
        <taxon>Sordariomycetes</taxon>
        <taxon>Sordariomycetidae</taxon>
        <taxon>Togniniales</taxon>
        <taxon>Togniniaceae</taxon>
        <taxon>Phaeoacremonium</taxon>
    </lineage>
</organism>
<dbReference type="RefSeq" id="XP_007917212.1">
    <property type="nucleotide sequence ID" value="XM_007919021.1"/>
</dbReference>
<sequence>MDAAERESYEKQSQDLRADLKSWESKWAKEHKGKKPDREAIKQNPDIARKYKNYNKIRDILSGKVQPPGPKDEQKPRKRKSTDLHAQTPSKRIKTAETPSNTRFQSNAAELAVTPSLSRKLFSPAVPTSIGPTPQRDGRVLGLFDLLGGADAETPSKGAGNQDTNSFAQIQATPSKSASGLDADSTIKLGRTPQSSSKQRMLDGFMTPLKKRDEYTAGKSPSSVSRLQFATPAFLRRAPMPPVDENGEFKSPNPIRLPRKPLVRGLSSIVASLRKVEEEQLDDDLEALHEMENEAASGAPKPEPKSKPTEEDVLVEDSQAPNMLLGGFDDEAMYDSPVEDDVDRNGQPLRVFKKKGQKRTTRLVKMRPTRSKRPTQTMEEAEESENEENVVPETQIDGTKDGANEDSILQLSDSDFGGSDDEEQDDDHVAKKRKTKKSQTKPEIKEGPIKKAARKVNAMAHANFRRLKLRNNGAKGGPGYNSRFRRRR</sequence>
<feature type="compositionally biased region" description="Low complexity" evidence="9">
    <location>
        <begin position="141"/>
        <end position="152"/>
    </location>
</feature>
<evidence type="ECO:0000256" key="9">
    <source>
        <dbReference type="SAM" id="MobiDB-lite"/>
    </source>
</evidence>
<keyword evidence="6 8" id="KW-0131">Cell cycle</keyword>
<feature type="compositionally biased region" description="Acidic residues" evidence="9">
    <location>
        <begin position="379"/>
        <end position="390"/>
    </location>
</feature>
<name>R8BFB8_PHAM7</name>
<evidence type="ECO:0000256" key="1">
    <source>
        <dbReference type="ARBA" id="ARBA00004123"/>
    </source>
</evidence>
<dbReference type="GeneID" id="19327144"/>
<evidence type="ECO:0000256" key="8">
    <source>
        <dbReference type="RuleBase" id="RU367067"/>
    </source>
</evidence>
<dbReference type="EMBL" id="KB933244">
    <property type="protein sequence ID" value="EON97995.1"/>
    <property type="molecule type" value="Genomic_DNA"/>
</dbReference>
<dbReference type="GO" id="GO:0003688">
    <property type="term" value="F:DNA replication origin binding"/>
    <property type="evidence" value="ECO:0007669"/>
    <property type="project" value="TreeGrafter"/>
</dbReference>
<dbReference type="GO" id="GO:0000727">
    <property type="term" value="P:double-strand break repair via break-induced replication"/>
    <property type="evidence" value="ECO:0007669"/>
    <property type="project" value="TreeGrafter"/>
</dbReference>
<dbReference type="OrthoDB" id="8775810at2759"/>
<dbReference type="AlphaFoldDB" id="R8BFB8"/>
<dbReference type="KEGG" id="tmn:UCRPA7_6483"/>
<protein>
    <recommendedName>
        <fullName evidence="3 8">DNA replication regulator SLD2</fullName>
    </recommendedName>
</protein>
<evidence type="ECO:0000256" key="5">
    <source>
        <dbReference type="ARBA" id="ARBA00023242"/>
    </source>
</evidence>
<proteinExistence type="inferred from homology"/>
<feature type="compositionally biased region" description="Acidic residues" evidence="9">
    <location>
        <begin position="328"/>
        <end position="342"/>
    </location>
</feature>
<keyword evidence="5 8" id="KW-0539">Nucleus</keyword>
<feature type="region of interest" description="Disordered" evidence="9">
    <location>
        <begin position="281"/>
        <end position="452"/>
    </location>
</feature>
<dbReference type="InterPro" id="IPR040203">
    <property type="entry name" value="Sld2"/>
</dbReference>
<accession>R8BFB8</accession>
<evidence type="ECO:0000313" key="10">
    <source>
        <dbReference type="EMBL" id="EON97995.1"/>
    </source>
</evidence>
<dbReference type="Gene3D" id="1.10.10.1460">
    <property type="match status" value="1"/>
</dbReference>
<gene>
    <name evidence="10" type="ORF">UCRPA7_6483</name>
</gene>
<dbReference type="GO" id="GO:0003697">
    <property type="term" value="F:single-stranded DNA binding"/>
    <property type="evidence" value="ECO:0007669"/>
    <property type="project" value="TreeGrafter"/>
</dbReference>
<dbReference type="HOGENOM" id="CLU_033089_0_0_1"/>
<feature type="compositionally biased region" description="Polar residues" evidence="9">
    <location>
        <begin position="97"/>
        <end position="108"/>
    </location>
</feature>
<evidence type="ECO:0000256" key="6">
    <source>
        <dbReference type="ARBA" id="ARBA00023306"/>
    </source>
</evidence>
<feature type="region of interest" description="Disordered" evidence="9">
    <location>
        <begin position="236"/>
        <end position="259"/>
    </location>
</feature>
<dbReference type="Pfam" id="PF11719">
    <property type="entry name" value="Drc1-Sld2"/>
    <property type="match status" value="1"/>
</dbReference>
<dbReference type="GO" id="GO:0006270">
    <property type="term" value="P:DNA replication initiation"/>
    <property type="evidence" value="ECO:0007669"/>
    <property type="project" value="UniProtKB-UniRule"/>
</dbReference>
<evidence type="ECO:0000313" key="11">
    <source>
        <dbReference type="Proteomes" id="UP000014074"/>
    </source>
</evidence>
<feature type="region of interest" description="Disordered" evidence="9">
    <location>
        <begin position="1"/>
        <end position="202"/>
    </location>
</feature>
<keyword evidence="11" id="KW-1185">Reference proteome</keyword>
<dbReference type="InterPro" id="IPR021110">
    <property type="entry name" value="DNA_rep_checkpnt_protein"/>
</dbReference>
<comment type="subcellular location">
    <subcellularLocation>
        <location evidence="1 8">Nucleus</location>
    </subcellularLocation>
</comment>
<evidence type="ECO:0000256" key="7">
    <source>
        <dbReference type="ARBA" id="ARBA00025253"/>
    </source>
</evidence>
<feature type="compositionally biased region" description="Basic residues" evidence="9">
    <location>
        <begin position="430"/>
        <end position="439"/>
    </location>
</feature>
<evidence type="ECO:0000256" key="2">
    <source>
        <dbReference type="ARBA" id="ARBA00007276"/>
    </source>
</evidence>
<reference evidence="11" key="1">
    <citation type="journal article" date="2013" name="Genome Announc.">
        <title>Draft genome sequence of the ascomycete Phaeoacremonium aleophilum strain UCR-PA7, a causal agent of the esca disease complex in grapevines.</title>
        <authorList>
            <person name="Blanco-Ulate B."/>
            <person name="Rolshausen P."/>
            <person name="Cantu D."/>
        </authorList>
    </citation>
    <scope>NUCLEOTIDE SEQUENCE [LARGE SCALE GENOMIC DNA]</scope>
    <source>
        <strain evidence="11">UCR-PA7</strain>
    </source>
</reference>
<feature type="compositionally biased region" description="Basic and acidic residues" evidence="9">
    <location>
        <begin position="1"/>
        <end position="41"/>
    </location>
</feature>
<feature type="compositionally biased region" description="Basic and acidic residues" evidence="9">
    <location>
        <begin position="440"/>
        <end position="449"/>
    </location>
</feature>
<dbReference type="Proteomes" id="UP000014074">
    <property type="component" value="Unassembled WGS sequence"/>
</dbReference>
<dbReference type="PANTHER" id="PTHR28124:SF1">
    <property type="entry name" value="DNA REPLICATION REGULATOR SLD2"/>
    <property type="match status" value="1"/>
</dbReference>